<evidence type="ECO:0000313" key="2">
    <source>
        <dbReference type="EMBL" id="RHC58322.1"/>
    </source>
</evidence>
<sequence>MLSSVYLLYLVLPWRAAVVSNLFIKFYLDTSISRYIFIVKIFLDILSNFFTTFRRSACGAGCPRHPGYRPPAGDIDPRQPGRVSLENPAKIKKTQDIT</sequence>
<proteinExistence type="predicted"/>
<reference evidence="2 3" key="1">
    <citation type="submission" date="2018-08" db="EMBL/GenBank/DDBJ databases">
        <title>A genome reference for cultivated species of the human gut microbiota.</title>
        <authorList>
            <person name="Zou Y."/>
            <person name="Xue W."/>
            <person name="Luo G."/>
        </authorList>
    </citation>
    <scope>NUCLEOTIDE SEQUENCE [LARGE SCALE GENOMIC DNA]</scope>
    <source>
        <strain evidence="2 3">AM35-14</strain>
    </source>
</reference>
<dbReference type="Proteomes" id="UP000283975">
    <property type="component" value="Unassembled WGS sequence"/>
</dbReference>
<evidence type="ECO:0000313" key="3">
    <source>
        <dbReference type="Proteomes" id="UP000283975"/>
    </source>
</evidence>
<dbReference type="EMBL" id="QSHZ01000002">
    <property type="protein sequence ID" value="RHC58322.1"/>
    <property type="molecule type" value="Genomic_DNA"/>
</dbReference>
<protein>
    <submittedName>
        <fullName evidence="2">Uncharacterized protein</fullName>
    </submittedName>
</protein>
<comment type="caution">
    <text evidence="2">The sequence shown here is derived from an EMBL/GenBank/DDBJ whole genome shotgun (WGS) entry which is preliminary data.</text>
</comment>
<name>A0A414B030_9FIRM</name>
<accession>A0A414B030</accession>
<dbReference type="AlphaFoldDB" id="A0A414B030"/>
<feature type="region of interest" description="Disordered" evidence="1">
    <location>
        <begin position="68"/>
        <end position="98"/>
    </location>
</feature>
<gene>
    <name evidence="2" type="ORF">DW839_01850</name>
</gene>
<organism evidence="2 3">
    <name type="scientific">Enterocloster bolteae</name>
    <dbReference type="NCBI Taxonomy" id="208479"/>
    <lineage>
        <taxon>Bacteria</taxon>
        <taxon>Bacillati</taxon>
        <taxon>Bacillota</taxon>
        <taxon>Clostridia</taxon>
        <taxon>Lachnospirales</taxon>
        <taxon>Lachnospiraceae</taxon>
        <taxon>Enterocloster</taxon>
    </lineage>
</organism>
<evidence type="ECO:0000256" key="1">
    <source>
        <dbReference type="SAM" id="MobiDB-lite"/>
    </source>
</evidence>